<keyword evidence="2" id="KW-1185">Reference proteome</keyword>
<dbReference type="OrthoDB" id="3208495at2759"/>
<dbReference type="EMBL" id="JABBWD010000085">
    <property type="protein sequence ID" value="KAG1767583.1"/>
    <property type="molecule type" value="Genomic_DNA"/>
</dbReference>
<comment type="caution">
    <text evidence="1">The sequence shown here is derived from an EMBL/GenBank/DDBJ whole genome shotgun (WGS) entry which is preliminary data.</text>
</comment>
<evidence type="ECO:0000313" key="1">
    <source>
        <dbReference type="EMBL" id="KAG1767583.1"/>
    </source>
</evidence>
<name>A0A9P7CXV3_9AGAM</name>
<dbReference type="Pfam" id="PF18759">
    <property type="entry name" value="Plavaka"/>
    <property type="match status" value="1"/>
</dbReference>
<sequence length="677" mass="75522">MACLGFLPSLMCASTIWWKALGLWELGAAGVIPLAILGAKISSLSLSVSWTSQIHCQVQVLSDALAIESKKRLFSALSRAKDLLGSAKRSRLDENRGRQSLSTQFNHSLVPLSSSGQVNETLNAESSGACPTLSLSSHPTQEVSCADALSHNPPPSISQAILSTASTELDEEGLSLAQWRSRHVGVHMPLCYRQYDDVLPQPPPGVPPSCTAQQSEFNSSACSTDSARASLKAPPFRTKMSSHSKRFSSIPAMTPAESDVPAEPLDISFHPYPNRSSFELGHWYWNSTPWDKINSQLGASTQDEEGDEWEDEDAGARPYAAAELYHRPLISIIREKLSITQDNELFHYEPYKLRWSAPHLQQEVNIQGELYTSPAFMDVHRQLQESPGEPGCELPRVVVALMFWSVATHLMAFGNTKLWPLYMYFGNEMNILPKGTMITILTCIEDDVWWQLPDSFKDFACTYTGGKVGRECLTHCHRELFQAQWRVLFDAEFLQAYEHGIVIACCDGVKRRFYPQIFTYSADYPEKVLIATIRQLGGCPCPRCLIPMGRLHNLGLPHDMQQRATLARSDSSRSHLVSTACNLIYEKNHGVDGTAVEALLKPNSWVPTSNTFSDCLGLFGFNEFVALVVDLLHEFELGVWHMLLLHLLRIICALNKDLIHELDRRSADYLSDDYSTG</sequence>
<evidence type="ECO:0000313" key="2">
    <source>
        <dbReference type="Proteomes" id="UP000714275"/>
    </source>
</evidence>
<dbReference type="AlphaFoldDB" id="A0A9P7CXV3"/>
<dbReference type="Proteomes" id="UP000714275">
    <property type="component" value="Unassembled WGS sequence"/>
</dbReference>
<accession>A0A9P7CXV3</accession>
<gene>
    <name evidence="1" type="ORF">EV702DRAFT_1203618</name>
</gene>
<dbReference type="InterPro" id="IPR041078">
    <property type="entry name" value="Plavaka"/>
</dbReference>
<organism evidence="1 2">
    <name type="scientific">Suillus placidus</name>
    <dbReference type="NCBI Taxonomy" id="48579"/>
    <lineage>
        <taxon>Eukaryota</taxon>
        <taxon>Fungi</taxon>
        <taxon>Dikarya</taxon>
        <taxon>Basidiomycota</taxon>
        <taxon>Agaricomycotina</taxon>
        <taxon>Agaricomycetes</taxon>
        <taxon>Agaricomycetidae</taxon>
        <taxon>Boletales</taxon>
        <taxon>Suillineae</taxon>
        <taxon>Suillaceae</taxon>
        <taxon>Suillus</taxon>
    </lineage>
</organism>
<protein>
    <submittedName>
        <fullName evidence="1">Uncharacterized protein</fullName>
    </submittedName>
</protein>
<proteinExistence type="predicted"/>
<reference evidence="1" key="1">
    <citation type="journal article" date="2020" name="New Phytol.">
        <title>Comparative genomics reveals dynamic genome evolution in host specialist ectomycorrhizal fungi.</title>
        <authorList>
            <person name="Lofgren L.A."/>
            <person name="Nguyen N.H."/>
            <person name="Vilgalys R."/>
            <person name="Ruytinx J."/>
            <person name="Liao H.L."/>
            <person name="Branco S."/>
            <person name="Kuo A."/>
            <person name="LaButti K."/>
            <person name="Lipzen A."/>
            <person name="Andreopoulos W."/>
            <person name="Pangilinan J."/>
            <person name="Riley R."/>
            <person name="Hundley H."/>
            <person name="Na H."/>
            <person name="Barry K."/>
            <person name="Grigoriev I.V."/>
            <person name="Stajich J.E."/>
            <person name="Kennedy P.G."/>
        </authorList>
    </citation>
    <scope>NUCLEOTIDE SEQUENCE</scope>
    <source>
        <strain evidence="1">DOB743</strain>
    </source>
</reference>